<protein>
    <submittedName>
        <fullName evidence="2">HD domain-containing protein</fullName>
    </submittedName>
</protein>
<dbReference type="SMART" id="SM00471">
    <property type="entry name" value="HDc"/>
    <property type="match status" value="1"/>
</dbReference>
<keyword evidence="3" id="KW-1185">Reference proteome</keyword>
<feature type="domain" description="HD-GYP" evidence="1">
    <location>
        <begin position="104"/>
        <end position="300"/>
    </location>
</feature>
<evidence type="ECO:0000259" key="1">
    <source>
        <dbReference type="PROSITE" id="PS51832"/>
    </source>
</evidence>
<dbReference type="OrthoDB" id="9804747at2"/>
<proteinExistence type="predicted"/>
<gene>
    <name evidence="2" type="ORF">SAMN02745118_00362</name>
</gene>
<dbReference type="InterPro" id="IPR003607">
    <property type="entry name" value="HD/PDEase_dom"/>
</dbReference>
<dbReference type="Gene3D" id="1.10.3210.10">
    <property type="entry name" value="Hypothetical protein af1432"/>
    <property type="match status" value="1"/>
</dbReference>
<dbReference type="PANTHER" id="PTHR43155:SF2">
    <property type="entry name" value="CYCLIC DI-GMP PHOSPHODIESTERASE PA4108"/>
    <property type="match status" value="1"/>
</dbReference>
<reference evidence="3" key="1">
    <citation type="submission" date="2017-02" db="EMBL/GenBank/DDBJ databases">
        <authorList>
            <person name="Varghese N."/>
            <person name="Submissions S."/>
        </authorList>
    </citation>
    <scope>NUCLEOTIDE SEQUENCE [LARGE SCALE GENOMIC DNA]</scope>
    <source>
        <strain evidence="3">ATCC BAA-73</strain>
    </source>
</reference>
<accession>A0A1T4JS99</accession>
<dbReference type="Proteomes" id="UP000190625">
    <property type="component" value="Unassembled WGS sequence"/>
</dbReference>
<organism evidence="2 3">
    <name type="scientific">Selenihalanaerobacter shriftii</name>
    <dbReference type="NCBI Taxonomy" id="142842"/>
    <lineage>
        <taxon>Bacteria</taxon>
        <taxon>Bacillati</taxon>
        <taxon>Bacillota</taxon>
        <taxon>Clostridia</taxon>
        <taxon>Halanaerobiales</taxon>
        <taxon>Halobacteroidaceae</taxon>
        <taxon>Selenihalanaerobacter</taxon>
    </lineage>
</organism>
<dbReference type="PROSITE" id="PS51832">
    <property type="entry name" value="HD_GYP"/>
    <property type="match status" value="1"/>
</dbReference>
<evidence type="ECO:0000313" key="3">
    <source>
        <dbReference type="Proteomes" id="UP000190625"/>
    </source>
</evidence>
<sequence>MRLINVKKLKSDMVLAKPIVINDRTLLNTGHKNLDKYKNKLLNFGINHVYIDDEYSKDIEINNVISDKTRNKSKKAIKSAMSKVSLNKKFNSEEIKDNIRCMTEEITNDNSILTNLTDIKTIDDYTFAHSINVSVISLMIGKALQYNQDELEKLGIGAILHDIGKVAISKSILTKPGKITDEEFNQIKKHPKLGYDKLGEYYDITARSRVAVLSHHERIDGSGYPNNREGNDIYEFARIVAVADVFDALTSHRCYRNRWPVHKATDFIIAQTNTHFDKKIVEAFLRNVAIYPNGTIVLLSNGEKGIVTSQNGSFPQRPNIKVFKNKVGKNCSKKINLMEKLNITIIETEE</sequence>
<dbReference type="STRING" id="142842.SAMN02745118_00362"/>
<dbReference type="PANTHER" id="PTHR43155">
    <property type="entry name" value="CYCLIC DI-GMP PHOSPHODIESTERASE PA4108-RELATED"/>
    <property type="match status" value="1"/>
</dbReference>
<dbReference type="CDD" id="cd00077">
    <property type="entry name" value="HDc"/>
    <property type="match status" value="1"/>
</dbReference>
<dbReference type="AlphaFoldDB" id="A0A1T4JS99"/>
<name>A0A1T4JS99_9FIRM</name>
<dbReference type="RefSeq" id="WP_078808886.1">
    <property type="nucleotide sequence ID" value="NZ_FUWM01000004.1"/>
</dbReference>
<evidence type="ECO:0000313" key="2">
    <source>
        <dbReference type="EMBL" id="SJZ32927.1"/>
    </source>
</evidence>
<dbReference type="InterPro" id="IPR037522">
    <property type="entry name" value="HD_GYP_dom"/>
</dbReference>
<dbReference type="EMBL" id="FUWM01000004">
    <property type="protein sequence ID" value="SJZ32927.1"/>
    <property type="molecule type" value="Genomic_DNA"/>
</dbReference>
<dbReference type="SUPFAM" id="SSF109604">
    <property type="entry name" value="HD-domain/PDEase-like"/>
    <property type="match status" value="1"/>
</dbReference>
<dbReference type="Pfam" id="PF13487">
    <property type="entry name" value="HD_5"/>
    <property type="match status" value="1"/>
</dbReference>